<sequence length="103" mass="12310">MIIIKSKNNIPIRLTKERWCHIISRHPELIDQKERILETIAEPEIIQEGDFGELIAIKFYKETPLTSKYLVVIYKEIESFDGFVITAYYTNKPSERRKIIWKQ</sequence>
<dbReference type="RefSeq" id="WP_059177145.1">
    <property type="nucleotide sequence ID" value="NZ_BCNO01000003.1"/>
</dbReference>
<evidence type="ECO:0008006" key="3">
    <source>
        <dbReference type="Google" id="ProtNLM"/>
    </source>
</evidence>
<keyword evidence="2" id="KW-1185">Reference proteome</keyword>
<name>A0A0U9HRQ0_9BACT</name>
<protein>
    <recommendedName>
        <fullName evidence="3">DUF4258 domain-containing protein</fullName>
    </recommendedName>
</protein>
<comment type="caution">
    <text evidence="1">The sequence shown here is derived from an EMBL/GenBank/DDBJ whole genome shotgun (WGS) entry which is preliminary data.</text>
</comment>
<proteinExistence type="predicted"/>
<dbReference type="AlphaFoldDB" id="A0A0U9HRQ0"/>
<dbReference type="Proteomes" id="UP000054976">
    <property type="component" value="Unassembled WGS sequence"/>
</dbReference>
<dbReference type="STRING" id="86166.TAGGR_3195"/>
<reference evidence="2" key="1">
    <citation type="submission" date="2016-01" db="EMBL/GenBank/DDBJ databases">
        <title>Draft genome sequence of Thermodesulfovibrio aggregans strain TGE-P1.</title>
        <authorList>
            <person name="Sekiguchi Y."/>
            <person name="Ohashi A."/>
            <person name="Matsuura N."/>
            <person name="Tourlousse M.D."/>
        </authorList>
    </citation>
    <scope>NUCLEOTIDE SEQUENCE [LARGE SCALE GENOMIC DNA]</scope>
    <source>
        <strain evidence="2">TGE-P1</strain>
    </source>
</reference>
<gene>
    <name evidence="1" type="ORF">TAGGR_3195</name>
</gene>
<organism evidence="1 2">
    <name type="scientific">Thermodesulfovibrio aggregans</name>
    <dbReference type="NCBI Taxonomy" id="86166"/>
    <lineage>
        <taxon>Bacteria</taxon>
        <taxon>Pseudomonadati</taxon>
        <taxon>Nitrospirota</taxon>
        <taxon>Thermodesulfovibrionia</taxon>
        <taxon>Thermodesulfovibrionales</taxon>
        <taxon>Thermodesulfovibrionaceae</taxon>
        <taxon>Thermodesulfovibrio</taxon>
    </lineage>
</organism>
<accession>A0A0U9HRQ0</accession>
<dbReference type="OrthoDB" id="336534at2"/>
<evidence type="ECO:0000313" key="2">
    <source>
        <dbReference type="Proteomes" id="UP000054976"/>
    </source>
</evidence>
<evidence type="ECO:0000313" key="1">
    <source>
        <dbReference type="EMBL" id="GAQ95719.1"/>
    </source>
</evidence>
<dbReference type="EMBL" id="BCNO01000003">
    <property type="protein sequence ID" value="GAQ95719.1"/>
    <property type="molecule type" value="Genomic_DNA"/>
</dbReference>